<dbReference type="PROSITE" id="PS51269">
    <property type="entry name" value="COMM"/>
    <property type="match status" value="1"/>
</dbReference>
<sequence length="200" mass="22517">MMGTLNRAMEESSEPQLDAKSKVTNQLIDFQWKLGMAVSSDSCRSLKYPYVAVMLKVADHSGQVKNKSFEMTIPQFQCIPKPGDKQASLCYRNDDPSWGLTFWLAPLQETSFLPLTFVSSSDPPCWEFSVHFTPCQHTRRSCAQFDPLKTGREAPRVLSVSTKSDGTVTGTKERKNTEDCGQEFQVSEEQGRMPDLKYVA</sequence>
<dbReference type="EMBL" id="JAEMGP010000010">
    <property type="protein sequence ID" value="KAG5204229.1"/>
    <property type="molecule type" value="Genomic_DNA"/>
</dbReference>
<evidence type="ECO:0000256" key="3">
    <source>
        <dbReference type="ARBA" id="ARBA00093468"/>
    </source>
</evidence>
<dbReference type="Proteomes" id="UP000664991">
    <property type="component" value="Unassembled WGS sequence"/>
</dbReference>
<comment type="function">
    <text evidence="2">Scaffold protein in the commander complex that is essential for endosomal recycling of transmembrane cargos; the commander complex is composed of the CCC subcomplex and the retriever subcomplex. May modulate activity of cullin-RING E3 ubiquitin ligase (CRL) complexes. Down-regulates activation of NF-kappa-B. Inhibits TNF-induced NFKB1 activation.</text>
</comment>
<dbReference type="Pfam" id="PF07258">
    <property type="entry name" value="COMM_domain"/>
    <property type="match status" value="1"/>
</dbReference>
<dbReference type="GO" id="GO:0051059">
    <property type="term" value="F:NF-kappaB binding"/>
    <property type="evidence" value="ECO:0007669"/>
    <property type="project" value="TreeGrafter"/>
</dbReference>
<evidence type="ECO:0000259" key="5">
    <source>
        <dbReference type="PROSITE" id="PS51269"/>
    </source>
</evidence>
<name>A0A836D2C6_SHEEP</name>
<dbReference type="InterPro" id="IPR047155">
    <property type="entry name" value="COMMD4/6/7/8"/>
</dbReference>
<evidence type="ECO:0000256" key="1">
    <source>
        <dbReference type="ARBA" id="ARBA00039908"/>
    </source>
</evidence>
<organism evidence="6 7">
    <name type="scientific">Ovis aries</name>
    <name type="common">Sheep</name>
    <dbReference type="NCBI Taxonomy" id="9940"/>
    <lineage>
        <taxon>Eukaryota</taxon>
        <taxon>Metazoa</taxon>
        <taxon>Chordata</taxon>
        <taxon>Craniata</taxon>
        <taxon>Vertebrata</taxon>
        <taxon>Euteleostomi</taxon>
        <taxon>Mammalia</taxon>
        <taxon>Eutheria</taxon>
        <taxon>Laurasiatheria</taxon>
        <taxon>Artiodactyla</taxon>
        <taxon>Ruminantia</taxon>
        <taxon>Pecora</taxon>
        <taxon>Bovidae</taxon>
        <taxon>Caprinae</taxon>
        <taxon>Ovis</taxon>
    </lineage>
</organism>
<comment type="similarity">
    <text evidence="3">Belongs to the COMM domain-containing protein 6 family.</text>
</comment>
<reference evidence="6 7" key="1">
    <citation type="submission" date="2020-12" db="EMBL/GenBank/DDBJ databases">
        <title>De novo assembly of Tibetan sheep genome.</title>
        <authorList>
            <person name="Li X."/>
        </authorList>
    </citation>
    <scope>NUCLEOTIDE SEQUENCE [LARGE SCALE GENOMIC DNA]</scope>
    <source>
        <tissue evidence="6">Heart</tissue>
    </source>
</reference>
<feature type="compositionally biased region" description="Basic and acidic residues" evidence="4">
    <location>
        <begin position="189"/>
        <end position="200"/>
    </location>
</feature>
<proteinExistence type="inferred from homology"/>
<dbReference type="AlphaFoldDB" id="A0A836D2C6"/>
<gene>
    <name evidence="6" type="ORF">JEQ12_002205</name>
</gene>
<protein>
    <recommendedName>
        <fullName evidence="1">COMM domain-containing protein 6</fullName>
    </recommendedName>
</protein>
<evidence type="ECO:0000313" key="6">
    <source>
        <dbReference type="EMBL" id="KAG5204229.1"/>
    </source>
</evidence>
<feature type="compositionally biased region" description="Polar residues" evidence="4">
    <location>
        <begin position="160"/>
        <end position="170"/>
    </location>
</feature>
<feature type="domain" description="COMM" evidence="5">
    <location>
        <begin position="26"/>
        <end position="94"/>
    </location>
</feature>
<comment type="caution">
    <text evidence="6">The sequence shown here is derived from an EMBL/GenBank/DDBJ whole genome shotgun (WGS) entry which is preliminary data.</text>
</comment>
<feature type="region of interest" description="Disordered" evidence="4">
    <location>
        <begin position="160"/>
        <end position="200"/>
    </location>
</feature>
<evidence type="ECO:0000256" key="4">
    <source>
        <dbReference type="SAM" id="MobiDB-lite"/>
    </source>
</evidence>
<evidence type="ECO:0000256" key="2">
    <source>
        <dbReference type="ARBA" id="ARBA00093393"/>
    </source>
</evidence>
<dbReference type="PANTHER" id="PTHR16231">
    <property type="entry name" value="COMM DOMAIN-CONTAINING PROTEIN 4-8 FAMILY MEMBER"/>
    <property type="match status" value="1"/>
</dbReference>
<evidence type="ECO:0000313" key="7">
    <source>
        <dbReference type="Proteomes" id="UP000664991"/>
    </source>
</evidence>
<accession>A0A836D2C6</accession>
<dbReference type="PANTHER" id="PTHR16231:SF5">
    <property type="entry name" value="COMM DOMAIN-CONTAINING PROTEIN 6"/>
    <property type="match status" value="1"/>
</dbReference>
<dbReference type="InterPro" id="IPR017920">
    <property type="entry name" value="COMM"/>
</dbReference>